<dbReference type="InterPro" id="IPR048332">
    <property type="entry name" value="GD_AH_C"/>
</dbReference>
<gene>
    <name evidence="4" type="ORF">SAMN04515674_108145</name>
</gene>
<organism evidence="4 5">
    <name type="scientific">Pseudarcicella hirudinis</name>
    <dbReference type="NCBI Taxonomy" id="1079859"/>
    <lineage>
        <taxon>Bacteria</taxon>
        <taxon>Pseudomonadati</taxon>
        <taxon>Bacteroidota</taxon>
        <taxon>Cytophagia</taxon>
        <taxon>Cytophagales</taxon>
        <taxon>Flectobacillaceae</taxon>
        <taxon>Pseudarcicella</taxon>
    </lineage>
</organism>
<dbReference type="Pfam" id="PF08666">
    <property type="entry name" value="SAF"/>
    <property type="match status" value="1"/>
</dbReference>
<evidence type="ECO:0000256" key="2">
    <source>
        <dbReference type="ARBA" id="ARBA00023239"/>
    </source>
</evidence>
<comment type="similarity">
    <text evidence="1">Belongs to the UxaA family.</text>
</comment>
<evidence type="ECO:0000256" key="1">
    <source>
        <dbReference type="ARBA" id="ARBA00010986"/>
    </source>
</evidence>
<name>A0A1I5V133_9BACT</name>
<dbReference type="InterPro" id="IPR044144">
    <property type="entry name" value="SAF_UxaA/GarD"/>
</dbReference>
<keyword evidence="2" id="KW-0456">Lyase</keyword>
<dbReference type="CDD" id="cd11613">
    <property type="entry name" value="SAF_AH_GD"/>
    <property type="match status" value="1"/>
</dbReference>
<dbReference type="Pfam" id="PF20629">
    <property type="entry name" value="GD_AH_C"/>
    <property type="match status" value="1"/>
</dbReference>
<evidence type="ECO:0000313" key="4">
    <source>
        <dbReference type="EMBL" id="SFQ01112.1"/>
    </source>
</evidence>
<dbReference type="SMART" id="SM00858">
    <property type="entry name" value="SAF"/>
    <property type="match status" value="1"/>
</dbReference>
<dbReference type="Pfam" id="PF04295">
    <property type="entry name" value="GD_AH_second"/>
    <property type="match status" value="1"/>
</dbReference>
<keyword evidence="4" id="KW-0378">Hydrolase</keyword>
<protein>
    <submittedName>
        <fullName evidence="4">Altronate hydrolase</fullName>
    </submittedName>
</protein>
<evidence type="ECO:0000313" key="5">
    <source>
        <dbReference type="Proteomes" id="UP000199306"/>
    </source>
</evidence>
<dbReference type="EMBL" id="FOXH01000008">
    <property type="protein sequence ID" value="SFQ01112.1"/>
    <property type="molecule type" value="Genomic_DNA"/>
</dbReference>
<keyword evidence="5" id="KW-1185">Reference proteome</keyword>
<reference evidence="4 5" key="1">
    <citation type="submission" date="2016-10" db="EMBL/GenBank/DDBJ databases">
        <authorList>
            <person name="de Groot N.N."/>
        </authorList>
    </citation>
    <scope>NUCLEOTIDE SEQUENCE [LARGE SCALE GENOMIC DNA]</scope>
    <source>
        <strain evidence="5">E92,LMG 26720,CCM 7988</strain>
    </source>
</reference>
<dbReference type="Proteomes" id="UP000199306">
    <property type="component" value="Unassembled WGS sequence"/>
</dbReference>
<dbReference type="STRING" id="1079859.SAMN04515674_108145"/>
<dbReference type="InterPro" id="IPR052172">
    <property type="entry name" value="UxaA_altronate/galactarate_dh"/>
</dbReference>
<dbReference type="GO" id="GO:0016787">
    <property type="term" value="F:hydrolase activity"/>
    <property type="evidence" value="ECO:0007669"/>
    <property type="project" value="UniProtKB-KW"/>
</dbReference>
<proteinExistence type="inferred from homology"/>
<dbReference type="OrthoDB" id="9804574at2"/>
<dbReference type="InterPro" id="IPR007392">
    <property type="entry name" value="GD_AH_second"/>
</dbReference>
<feature type="domain" description="SAF" evidence="3">
    <location>
        <begin position="12"/>
        <end position="83"/>
    </location>
</feature>
<dbReference type="PANTHER" id="PTHR30536">
    <property type="entry name" value="ALTRONATE/GALACTARATE DEHYDRATASE"/>
    <property type="match status" value="1"/>
</dbReference>
<dbReference type="GO" id="GO:0019698">
    <property type="term" value="P:D-galacturonate catabolic process"/>
    <property type="evidence" value="ECO:0007669"/>
    <property type="project" value="TreeGrafter"/>
</dbReference>
<dbReference type="PANTHER" id="PTHR30536:SF5">
    <property type="entry name" value="ALTRONATE DEHYDRATASE"/>
    <property type="match status" value="1"/>
</dbReference>
<sequence>MKQLFLQINPEDNLLVALTDLKKGQEINFKGDTIILQDDITAKHKFTTTHLEKGEEAIMYGVLVGKAQSDIPKGGLIHTFNLKHASDTFKGKLKDYTWTAPDVSKWKDRTFNGYYRADGQVGTQNYWLVIPLVFCENRNINILKDAFLKELGYAQPEVYRDQVSTLLELYQKGAGIDALKSFQFQQQKSDYKQQRVFKNIDGIKFLIHESGCGENREDSENLVKLLAGYCVNPNVAGVTVLSLGCQHSQVDLFRKAISEKDADFQKPLYVFEQQQDTGSGESAMLSEAIRQTFLGLIDIDKNERKPAPLSKLRVGVKCGGSDGFSGISANPAIGHTADLIVALGGTVMIAEFPELCGVEQELQNRSVTAEVADKFGYLMTEYARRAEAVGAGFDMNPSPGNIKDGLITDAIKSAGAAKKAGTSPVEDTLGYGQYATHKGLNLVCTPGNDVLATTGMAGSGATIQLFTTGLGTPTGNPVSPMVKLSTNTKLAEKLPEIIDIDCGGIISGEKTVEQMGEEVLEYIIGLASGEYQTKAMLLGQDDFMFWRRGVSL</sequence>
<dbReference type="AlphaFoldDB" id="A0A1I5V133"/>
<dbReference type="RefSeq" id="WP_092017985.1">
    <property type="nucleotide sequence ID" value="NZ_FOXH01000008.1"/>
</dbReference>
<dbReference type="Gene3D" id="2.30.130.110">
    <property type="match status" value="1"/>
</dbReference>
<accession>A0A1I5V133</accession>
<evidence type="ECO:0000259" key="3">
    <source>
        <dbReference type="SMART" id="SM00858"/>
    </source>
</evidence>
<dbReference type="GO" id="GO:0016829">
    <property type="term" value="F:lyase activity"/>
    <property type="evidence" value="ECO:0007669"/>
    <property type="project" value="UniProtKB-KW"/>
</dbReference>
<dbReference type="InterPro" id="IPR013974">
    <property type="entry name" value="SAF"/>
</dbReference>